<reference evidence="16" key="1">
    <citation type="journal article" date="2008" name="Nature">
        <title>The amphioxus genome and the evolution of the chordate karyotype.</title>
        <authorList>
            <consortium name="US DOE Joint Genome Institute (JGI-PGF)"/>
            <person name="Putnam N.H."/>
            <person name="Butts T."/>
            <person name="Ferrier D.E.K."/>
            <person name="Furlong R.F."/>
            <person name="Hellsten U."/>
            <person name="Kawashima T."/>
            <person name="Robinson-Rechavi M."/>
            <person name="Shoguchi E."/>
            <person name="Terry A."/>
            <person name="Yu J.-K."/>
            <person name="Benito-Gutierrez E.L."/>
            <person name="Dubchak I."/>
            <person name="Garcia-Fernandez J."/>
            <person name="Gibson-Brown J.J."/>
            <person name="Grigoriev I.V."/>
            <person name="Horton A.C."/>
            <person name="de Jong P.J."/>
            <person name="Jurka J."/>
            <person name="Kapitonov V.V."/>
            <person name="Kohara Y."/>
            <person name="Kuroki Y."/>
            <person name="Lindquist E."/>
            <person name="Lucas S."/>
            <person name="Osoegawa K."/>
            <person name="Pennacchio L.A."/>
            <person name="Salamov A.A."/>
            <person name="Satou Y."/>
            <person name="Sauka-Spengler T."/>
            <person name="Schmutz J."/>
            <person name="Shin-I T."/>
            <person name="Toyoda A."/>
            <person name="Bronner-Fraser M."/>
            <person name="Fujiyama A."/>
            <person name="Holland L.Z."/>
            <person name="Holland P.W.H."/>
            <person name="Satoh N."/>
            <person name="Rokhsar D.S."/>
        </authorList>
    </citation>
    <scope>NUCLEOTIDE SEQUENCE [LARGE SCALE GENOMIC DNA]</scope>
    <source>
        <strain evidence="16">S238N-H82</strain>
        <tissue evidence="16">Testes</tissue>
    </source>
</reference>
<dbReference type="FunFam" id="3.30.1370.210:FF:000003">
    <property type="entry name" value="Zinc finger CCCH domain-containing protein 10"/>
    <property type="match status" value="1"/>
</dbReference>
<evidence type="ECO:0000256" key="11">
    <source>
        <dbReference type="ARBA" id="ARBA00067907"/>
    </source>
</evidence>
<organism>
    <name type="scientific">Branchiostoma floridae</name>
    <name type="common">Florida lancelet</name>
    <name type="synonym">Amphioxus</name>
    <dbReference type="NCBI Taxonomy" id="7739"/>
    <lineage>
        <taxon>Eukaryota</taxon>
        <taxon>Metazoa</taxon>
        <taxon>Chordata</taxon>
        <taxon>Cephalochordata</taxon>
        <taxon>Leptocardii</taxon>
        <taxon>Amphioxiformes</taxon>
        <taxon>Branchiostomatidae</taxon>
        <taxon>Branchiostoma</taxon>
    </lineage>
</organism>
<feature type="domain" description="C3H1-type" evidence="15">
    <location>
        <begin position="41"/>
        <end position="67"/>
    </location>
</feature>
<comment type="function">
    <text evidence="10">Specific regulator of miRNA biogenesis. Binds, via the C3H1-type zinc finger domains, to the binding motif 5'-GCAGCGC-3' on microRNA pri-MIR143 and negatively regulates the processing to mature microRNA.</text>
</comment>
<keyword evidence="2" id="KW-0488">Methylation</keyword>
<keyword evidence="8 13" id="KW-0175">Coiled coil</keyword>
<dbReference type="AlphaFoldDB" id="C3ZWM6"/>
<feature type="zinc finger region" description="C3H1-type" evidence="12">
    <location>
        <begin position="41"/>
        <end position="67"/>
    </location>
</feature>
<evidence type="ECO:0000256" key="3">
    <source>
        <dbReference type="ARBA" id="ARBA00022723"/>
    </source>
</evidence>
<gene>
    <name evidence="16" type="ORF">BRAFLDRAFT_80617</name>
</gene>
<keyword evidence="6 12" id="KW-0862">Zinc</keyword>
<dbReference type="SMART" id="SM00356">
    <property type="entry name" value="ZnF_C3H1"/>
    <property type="match status" value="3"/>
</dbReference>
<proteinExistence type="predicted"/>
<sequence length="395" mass="43943">MSDKNKDDDICRDFLRNVCRRGKRCKYRHPDEGEGAGGQQKQSYAFCHDYQNKGCDRNNCKFIHCTREEEDFYKQTGELPSSLQKQTGVGSGGVGAGMLGLGASNGGGSLGGGDIPICRDFLKNECHRGSKCKFRHMAQDEYDYPLSSRDSLAPEPPLPSYTSRYDSYEPRYDDYEYDRLRLKRRRDDLDFDYRERERDYEPPRPRPLDYRFLEDENIMLRRKIDELKKQVSDLQATNEVLLEQNARYRTERALQRSGTPPRSENLPVTNYNHGIISQAITHTISHASVTNPQIPQAPSVTQLNSASLNQAQSRGLAQDLLSGPNAAAASAAAIPISHQGSTLPVSVAQAIASVAQQGLVSYPIMTGNDGLNEGASTSVDRGIALRKLQGMTSAV</sequence>
<dbReference type="PANTHER" id="PTHR12675">
    <property type="entry name" value="MUSCLEBLIND-LIKE PROTEIN"/>
    <property type="match status" value="1"/>
</dbReference>
<evidence type="ECO:0000256" key="5">
    <source>
        <dbReference type="ARBA" id="ARBA00022771"/>
    </source>
</evidence>
<protein>
    <recommendedName>
        <fullName evidence="11">Zinc finger CCCH domain-containing protein 10</fullName>
    </recommendedName>
</protein>
<comment type="subcellular location">
    <subcellularLocation>
        <location evidence="1">Nucleus</location>
    </subcellularLocation>
</comment>
<evidence type="ECO:0000256" key="13">
    <source>
        <dbReference type="SAM" id="Coils"/>
    </source>
</evidence>
<evidence type="ECO:0000256" key="10">
    <source>
        <dbReference type="ARBA" id="ARBA00053589"/>
    </source>
</evidence>
<accession>C3ZWM6</accession>
<dbReference type="InParanoid" id="C3ZWM6"/>
<feature type="zinc finger region" description="C3H1-type" evidence="12">
    <location>
        <begin position="112"/>
        <end position="139"/>
    </location>
</feature>
<evidence type="ECO:0000256" key="1">
    <source>
        <dbReference type="ARBA" id="ARBA00004123"/>
    </source>
</evidence>
<dbReference type="PROSITE" id="PS50103">
    <property type="entry name" value="ZF_C3H1"/>
    <property type="match status" value="3"/>
</dbReference>
<evidence type="ECO:0000256" key="9">
    <source>
        <dbReference type="ARBA" id="ARBA00023242"/>
    </source>
</evidence>
<evidence type="ECO:0000313" key="16">
    <source>
        <dbReference type="EMBL" id="EEN43048.1"/>
    </source>
</evidence>
<evidence type="ECO:0000256" key="6">
    <source>
        <dbReference type="ARBA" id="ARBA00022833"/>
    </source>
</evidence>
<keyword evidence="7" id="KW-0694">RNA-binding</keyword>
<evidence type="ECO:0000256" key="8">
    <source>
        <dbReference type="ARBA" id="ARBA00023054"/>
    </source>
</evidence>
<evidence type="ECO:0000256" key="14">
    <source>
        <dbReference type="SAM" id="MobiDB-lite"/>
    </source>
</evidence>
<name>C3ZWM6_BRAFL</name>
<keyword evidence="9" id="KW-0539">Nucleus</keyword>
<feature type="domain" description="C3H1-type" evidence="15">
    <location>
        <begin position="112"/>
        <end position="139"/>
    </location>
</feature>
<dbReference type="Gene3D" id="3.30.1370.210">
    <property type="match status" value="2"/>
</dbReference>
<feature type="zinc finger region" description="C3H1-type" evidence="12">
    <location>
        <begin position="5"/>
        <end position="32"/>
    </location>
</feature>
<keyword evidence="3 12" id="KW-0479">Metal-binding</keyword>
<dbReference type="GO" id="GO:0005634">
    <property type="term" value="C:nucleus"/>
    <property type="evidence" value="ECO:0007669"/>
    <property type="project" value="UniProtKB-SubCell"/>
</dbReference>
<dbReference type="GO" id="GO:0008270">
    <property type="term" value="F:zinc ion binding"/>
    <property type="evidence" value="ECO:0007669"/>
    <property type="project" value="UniProtKB-KW"/>
</dbReference>
<dbReference type="Pfam" id="PF00642">
    <property type="entry name" value="zf-CCCH"/>
    <property type="match status" value="2"/>
</dbReference>
<evidence type="ECO:0000256" key="2">
    <source>
        <dbReference type="ARBA" id="ARBA00022481"/>
    </source>
</evidence>
<dbReference type="PANTHER" id="PTHR12675:SF6">
    <property type="entry name" value="ZINC FINGER CCCH DOMAIN-CONTAINING PROTEIN 10"/>
    <property type="match status" value="1"/>
</dbReference>
<evidence type="ECO:0000256" key="12">
    <source>
        <dbReference type="PROSITE-ProRule" id="PRU00723"/>
    </source>
</evidence>
<dbReference type="InterPro" id="IPR000571">
    <property type="entry name" value="Znf_CCCH"/>
</dbReference>
<dbReference type="EMBL" id="GG666701">
    <property type="protein sequence ID" value="EEN43048.1"/>
    <property type="molecule type" value="Genomic_DNA"/>
</dbReference>
<feature type="region of interest" description="Disordered" evidence="14">
    <location>
        <begin position="145"/>
        <end position="167"/>
    </location>
</feature>
<evidence type="ECO:0000256" key="7">
    <source>
        <dbReference type="ARBA" id="ARBA00022884"/>
    </source>
</evidence>
<evidence type="ECO:0000259" key="15">
    <source>
        <dbReference type="PROSITE" id="PS50103"/>
    </source>
</evidence>
<keyword evidence="5 12" id="KW-0863">Zinc-finger</keyword>
<feature type="domain" description="C3H1-type" evidence="15">
    <location>
        <begin position="5"/>
        <end position="32"/>
    </location>
</feature>
<feature type="coiled-coil region" evidence="13">
    <location>
        <begin position="210"/>
        <end position="251"/>
    </location>
</feature>
<dbReference type="GO" id="GO:0003723">
    <property type="term" value="F:RNA binding"/>
    <property type="evidence" value="ECO:0007669"/>
    <property type="project" value="UniProtKB-KW"/>
</dbReference>
<keyword evidence="4" id="KW-0677">Repeat</keyword>
<evidence type="ECO:0000256" key="4">
    <source>
        <dbReference type="ARBA" id="ARBA00022737"/>
    </source>
</evidence>
<dbReference type="eggNOG" id="KOG2494">
    <property type="taxonomic scope" value="Eukaryota"/>
</dbReference>